<protein>
    <submittedName>
        <fullName evidence="2">Uncharacterized protein</fullName>
    </submittedName>
</protein>
<feature type="region of interest" description="Disordered" evidence="1">
    <location>
        <begin position="143"/>
        <end position="406"/>
    </location>
</feature>
<keyword evidence="3" id="KW-1185">Reference proteome</keyword>
<organism evidence="2 3">
    <name type="scientific">Amniculicola lignicola CBS 123094</name>
    <dbReference type="NCBI Taxonomy" id="1392246"/>
    <lineage>
        <taxon>Eukaryota</taxon>
        <taxon>Fungi</taxon>
        <taxon>Dikarya</taxon>
        <taxon>Ascomycota</taxon>
        <taxon>Pezizomycotina</taxon>
        <taxon>Dothideomycetes</taxon>
        <taxon>Pleosporomycetidae</taxon>
        <taxon>Pleosporales</taxon>
        <taxon>Amniculicolaceae</taxon>
        <taxon>Amniculicola</taxon>
    </lineage>
</organism>
<dbReference type="OrthoDB" id="3801446at2759"/>
<dbReference type="EMBL" id="ML977561">
    <property type="protein sequence ID" value="KAF2005969.1"/>
    <property type="molecule type" value="Genomic_DNA"/>
</dbReference>
<sequence>MSSTEQLSIFPAAEGLGRVAMEGSAPCSPKHEEEKASSKHGITIQSSYRKSVSSSSSTRSPKVEKRTRKAASSLGGPYLHPMPTIETIMTYPDISRPVYDSLVRGEPPAQSYKTVIHIPKPPTIRILDDNLLRAAEISAFRRRHRARTNSTSRSRSSSGSSVAGSGSGYSTENSTPENSAPSTPLEMSKGTDASTEPSPLFLNFPKSKEVPDLIEPISPQPFTNSLLSPAPPVSPSPSTESNIIGSYSRESSPAQSWHTTHSEASNSSLENNYDENEQPYTPTLRSAAPSPSSSAYPSPPASPIETRRSSSSGEEFMYPSPPPSPMHALHSTAQGRERRAFTFPAQHASPPIQPRLTRSSSLSSHPWFPEPSTPSHASSTYSHMSTPALSNTDTMSSAGTTPNTTPLLDGAEFDLGAQKLGVSLYEDEDSTDAMEWSMNGGKVFLGDGEHKVEMGSVVFGAAGIAMSPRALKGGCCECEFQDIACNRGVIGTNVVIGSGGVGPWKGVVKGDFEWEVEVEVEAEEEVMGKDGVVRRGLGLYVIDEEGEEEVL</sequence>
<feature type="compositionally biased region" description="Polar residues" evidence="1">
    <location>
        <begin position="373"/>
        <end position="406"/>
    </location>
</feature>
<gene>
    <name evidence="2" type="ORF">P154DRAFT_530260</name>
</gene>
<proteinExistence type="predicted"/>
<evidence type="ECO:0000313" key="2">
    <source>
        <dbReference type="EMBL" id="KAF2005969.1"/>
    </source>
</evidence>
<reference evidence="2" key="1">
    <citation type="journal article" date="2020" name="Stud. Mycol.">
        <title>101 Dothideomycetes genomes: a test case for predicting lifestyles and emergence of pathogens.</title>
        <authorList>
            <person name="Haridas S."/>
            <person name="Albert R."/>
            <person name="Binder M."/>
            <person name="Bloem J."/>
            <person name="Labutti K."/>
            <person name="Salamov A."/>
            <person name="Andreopoulos B."/>
            <person name="Baker S."/>
            <person name="Barry K."/>
            <person name="Bills G."/>
            <person name="Bluhm B."/>
            <person name="Cannon C."/>
            <person name="Castanera R."/>
            <person name="Culley D."/>
            <person name="Daum C."/>
            <person name="Ezra D."/>
            <person name="Gonzalez J."/>
            <person name="Henrissat B."/>
            <person name="Kuo A."/>
            <person name="Liang C."/>
            <person name="Lipzen A."/>
            <person name="Lutzoni F."/>
            <person name="Magnuson J."/>
            <person name="Mondo S."/>
            <person name="Nolan M."/>
            <person name="Ohm R."/>
            <person name="Pangilinan J."/>
            <person name="Park H.-J."/>
            <person name="Ramirez L."/>
            <person name="Alfaro M."/>
            <person name="Sun H."/>
            <person name="Tritt A."/>
            <person name="Yoshinaga Y."/>
            <person name="Zwiers L.-H."/>
            <person name="Turgeon B."/>
            <person name="Goodwin S."/>
            <person name="Spatafora J."/>
            <person name="Crous P."/>
            <person name="Grigoriev I."/>
        </authorList>
    </citation>
    <scope>NUCLEOTIDE SEQUENCE</scope>
    <source>
        <strain evidence="2">CBS 123094</strain>
    </source>
</reference>
<dbReference type="Proteomes" id="UP000799779">
    <property type="component" value="Unassembled WGS sequence"/>
</dbReference>
<dbReference type="AlphaFoldDB" id="A0A6A5WYW0"/>
<name>A0A6A5WYW0_9PLEO</name>
<feature type="region of interest" description="Disordered" evidence="1">
    <location>
        <begin position="1"/>
        <end position="81"/>
    </location>
</feature>
<evidence type="ECO:0000313" key="3">
    <source>
        <dbReference type="Proteomes" id="UP000799779"/>
    </source>
</evidence>
<feature type="compositionally biased region" description="Low complexity" evidence="1">
    <location>
        <begin position="148"/>
        <end position="171"/>
    </location>
</feature>
<accession>A0A6A5WYW0</accession>
<feature type="compositionally biased region" description="Polar residues" evidence="1">
    <location>
        <begin position="239"/>
        <end position="271"/>
    </location>
</feature>
<feature type="compositionally biased region" description="Low complexity" evidence="1">
    <location>
        <begin position="286"/>
        <end position="296"/>
    </location>
</feature>
<feature type="compositionally biased region" description="Low complexity" evidence="1">
    <location>
        <begin position="46"/>
        <end position="60"/>
    </location>
</feature>
<evidence type="ECO:0000256" key="1">
    <source>
        <dbReference type="SAM" id="MobiDB-lite"/>
    </source>
</evidence>
<feature type="compositionally biased region" description="Polar residues" evidence="1">
    <location>
        <begin position="172"/>
        <end position="182"/>
    </location>
</feature>